<dbReference type="InterPro" id="IPR015797">
    <property type="entry name" value="NUDIX_hydrolase-like_dom_sf"/>
</dbReference>
<name>A0A6A6FJC7_9PEZI</name>
<dbReference type="PANTHER" id="PTHR43736:SF1">
    <property type="entry name" value="DIHYDRONEOPTERIN TRIPHOSPHATE DIPHOSPHATASE"/>
    <property type="match status" value="1"/>
</dbReference>
<dbReference type="AlphaFoldDB" id="A0A6A6FJC7"/>
<accession>A0A6A6FJC7</accession>
<reference evidence="3" key="1">
    <citation type="journal article" date="2020" name="Stud. Mycol.">
        <title>101 Dothideomycetes genomes: a test case for predicting lifestyles and emergence of pathogens.</title>
        <authorList>
            <person name="Haridas S."/>
            <person name="Albert R."/>
            <person name="Binder M."/>
            <person name="Bloem J."/>
            <person name="Labutti K."/>
            <person name="Salamov A."/>
            <person name="Andreopoulos B."/>
            <person name="Baker S."/>
            <person name="Barry K."/>
            <person name="Bills G."/>
            <person name="Bluhm B."/>
            <person name="Cannon C."/>
            <person name="Castanera R."/>
            <person name="Culley D."/>
            <person name="Daum C."/>
            <person name="Ezra D."/>
            <person name="Gonzalez J."/>
            <person name="Henrissat B."/>
            <person name="Kuo A."/>
            <person name="Liang C."/>
            <person name="Lipzen A."/>
            <person name="Lutzoni F."/>
            <person name="Magnuson J."/>
            <person name="Mondo S."/>
            <person name="Nolan M."/>
            <person name="Ohm R."/>
            <person name="Pangilinan J."/>
            <person name="Park H.-J."/>
            <person name="Ramirez L."/>
            <person name="Alfaro M."/>
            <person name="Sun H."/>
            <person name="Tritt A."/>
            <person name="Yoshinaga Y."/>
            <person name="Zwiers L.-H."/>
            <person name="Turgeon B."/>
            <person name="Goodwin S."/>
            <person name="Spatafora J."/>
            <person name="Crous P."/>
            <person name="Grigoriev I."/>
        </authorList>
    </citation>
    <scope>NUCLEOTIDE SEQUENCE</scope>
    <source>
        <strain evidence="3">SCOH1-5</strain>
    </source>
</reference>
<dbReference type="CDD" id="cd02883">
    <property type="entry name" value="NUDIX_Hydrolase"/>
    <property type="match status" value="1"/>
</dbReference>
<evidence type="ECO:0000313" key="3">
    <source>
        <dbReference type="EMBL" id="KAF2213481.1"/>
    </source>
</evidence>
<proteinExistence type="predicted"/>
<keyword evidence="1" id="KW-0378">Hydrolase</keyword>
<protein>
    <recommendedName>
        <fullName evidence="2">Nudix hydrolase domain-containing protein</fullName>
    </recommendedName>
</protein>
<dbReference type="Proteomes" id="UP000799539">
    <property type="component" value="Unassembled WGS sequence"/>
</dbReference>
<gene>
    <name evidence="3" type="ORF">CERZMDRAFT_90461</name>
</gene>
<evidence type="ECO:0000256" key="1">
    <source>
        <dbReference type="ARBA" id="ARBA00022801"/>
    </source>
</evidence>
<dbReference type="InterPro" id="IPR000086">
    <property type="entry name" value="NUDIX_hydrolase_dom"/>
</dbReference>
<dbReference type="PANTHER" id="PTHR43736">
    <property type="entry name" value="ADP-RIBOSE PYROPHOSPHATASE"/>
    <property type="match status" value="1"/>
</dbReference>
<dbReference type="PROSITE" id="PS51462">
    <property type="entry name" value="NUDIX"/>
    <property type="match status" value="1"/>
</dbReference>
<dbReference type="Gene3D" id="3.90.79.10">
    <property type="entry name" value="Nucleoside Triphosphate Pyrophosphohydrolase"/>
    <property type="match status" value="1"/>
</dbReference>
<feature type="domain" description="Nudix hydrolase" evidence="2">
    <location>
        <begin position="38"/>
        <end position="179"/>
    </location>
</feature>
<dbReference type="OrthoDB" id="276276at2759"/>
<dbReference type="InterPro" id="IPR020476">
    <property type="entry name" value="Nudix_hydrolase"/>
</dbReference>
<dbReference type="PRINTS" id="PR00502">
    <property type="entry name" value="NUDIXFAMILY"/>
</dbReference>
<organism evidence="3 4">
    <name type="scientific">Cercospora zeae-maydis SCOH1-5</name>
    <dbReference type="NCBI Taxonomy" id="717836"/>
    <lineage>
        <taxon>Eukaryota</taxon>
        <taxon>Fungi</taxon>
        <taxon>Dikarya</taxon>
        <taxon>Ascomycota</taxon>
        <taxon>Pezizomycotina</taxon>
        <taxon>Dothideomycetes</taxon>
        <taxon>Dothideomycetidae</taxon>
        <taxon>Mycosphaerellales</taxon>
        <taxon>Mycosphaerellaceae</taxon>
        <taxon>Cercospora</taxon>
    </lineage>
</organism>
<sequence>MAPASSQQEGSGFTYHPSLSTFAVPPQTYLAMRPDPRYSYIATGSFVFDNPEASAPRILLLQRSETDSMPGRWEIPGGACDGGDASILHAAARELWEETGLKAVRIGPQVGEGEFFTSQSGKNICKFTFIVEVELGDKGRPAVKLDPEEHQQYVWATQREVEARSCGSMLLQFTTPDLETAVLASFSLSRTSFVGGGLITADK</sequence>
<dbReference type="SUPFAM" id="SSF55811">
    <property type="entry name" value="Nudix"/>
    <property type="match status" value="1"/>
</dbReference>
<evidence type="ECO:0000259" key="2">
    <source>
        <dbReference type="PROSITE" id="PS51462"/>
    </source>
</evidence>
<keyword evidence="4" id="KW-1185">Reference proteome</keyword>
<evidence type="ECO:0000313" key="4">
    <source>
        <dbReference type="Proteomes" id="UP000799539"/>
    </source>
</evidence>
<dbReference type="GO" id="GO:0016787">
    <property type="term" value="F:hydrolase activity"/>
    <property type="evidence" value="ECO:0007669"/>
    <property type="project" value="UniProtKB-KW"/>
</dbReference>
<dbReference type="Pfam" id="PF00293">
    <property type="entry name" value="NUDIX"/>
    <property type="match status" value="1"/>
</dbReference>
<dbReference type="EMBL" id="ML992670">
    <property type="protein sequence ID" value="KAF2213481.1"/>
    <property type="molecule type" value="Genomic_DNA"/>
</dbReference>